<dbReference type="RefSeq" id="WP_085916502.1">
    <property type="nucleotide sequence ID" value="NZ_AP018920.1"/>
</dbReference>
<keyword evidence="2" id="KW-1185">Reference proteome</keyword>
<name>A0A1Y2MHX0_PSEAH</name>
<dbReference type="OrthoDB" id="3577309at2"/>
<comment type="caution">
    <text evidence="1">The sequence shown here is derived from an EMBL/GenBank/DDBJ whole genome shotgun (WGS) entry which is preliminary data.</text>
</comment>
<protein>
    <submittedName>
        <fullName evidence="1">Uncharacterized protein</fullName>
    </submittedName>
</protein>
<accession>A0A1Y2MHX0</accession>
<sequence length="86" mass="9866">MEWRVGVLRSGVENVVWTDHGTGVNWQSARDAAVDALYERAVLEGRQEYRIQVGEQEGYSWPGVTEDGELDLSIIRDVLPRQYYSH</sequence>
<evidence type="ECO:0000313" key="1">
    <source>
        <dbReference type="EMBL" id="OSY34885.1"/>
    </source>
</evidence>
<proteinExistence type="predicted"/>
<gene>
    <name evidence="1" type="ORF">BG845_06455</name>
</gene>
<dbReference type="EMBL" id="MIGB01000063">
    <property type="protein sequence ID" value="OSY34885.1"/>
    <property type="molecule type" value="Genomic_DNA"/>
</dbReference>
<organism evidence="1 2">
    <name type="scientific">Pseudonocardia autotrophica</name>
    <name type="common">Amycolata autotrophica</name>
    <name type="synonym">Nocardia autotrophica</name>
    <dbReference type="NCBI Taxonomy" id="2074"/>
    <lineage>
        <taxon>Bacteria</taxon>
        <taxon>Bacillati</taxon>
        <taxon>Actinomycetota</taxon>
        <taxon>Actinomycetes</taxon>
        <taxon>Pseudonocardiales</taxon>
        <taxon>Pseudonocardiaceae</taxon>
        <taxon>Pseudonocardia</taxon>
    </lineage>
</organism>
<dbReference type="Proteomes" id="UP000194360">
    <property type="component" value="Unassembled WGS sequence"/>
</dbReference>
<reference evidence="1 2" key="1">
    <citation type="submission" date="2016-09" db="EMBL/GenBank/DDBJ databases">
        <title>Pseudonocardia autotrophica DSM535, a candidate organism with high potential of specific P450 cytochromes.</title>
        <authorList>
            <person name="Grumaz C."/>
            <person name="Vainshtein Y."/>
            <person name="Kirstahler P."/>
            <person name="Sohn K."/>
        </authorList>
    </citation>
    <scope>NUCLEOTIDE SEQUENCE [LARGE SCALE GENOMIC DNA]</scope>
    <source>
        <strain evidence="1 2">DSM 535</strain>
    </source>
</reference>
<evidence type="ECO:0000313" key="2">
    <source>
        <dbReference type="Proteomes" id="UP000194360"/>
    </source>
</evidence>
<dbReference type="AlphaFoldDB" id="A0A1Y2MHX0"/>